<organism evidence="1 2">
    <name type="scientific">Ramlibacter aurantiacus</name>
    <dbReference type="NCBI Taxonomy" id="2801330"/>
    <lineage>
        <taxon>Bacteria</taxon>
        <taxon>Pseudomonadati</taxon>
        <taxon>Pseudomonadota</taxon>
        <taxon>Betaproteobacteria</taxon>
        <taxon>Burkholderiales</taxon>
        <taxon>Comamonadaceae</taxon>
        <taxon>Ramlibacter</taxon>
    </lineage>
</organism>
<evidence type="ECO:0000313" key="2">
    <source>
        <dbReference type="Proteomes" id="UP000613011"/>
    </source>
</evidence>
<accession>A0A937D5S9</accession>
<dbReference type="RefSeq" id="WP_201683218.1">
    <property type="nucleotide sequence ID" value="NZ_JAEQNA010000001.1"/>
</dbReference>
<protein>
    <submittedName>
        <fullName evidence="1">Uncharacterized protein</fullName>
    </submittedName>
</protein>
<sequence>MQWFATVILAGDDDPIPPEAAAVMARGLRAWARSGRCGISLPRFMGLPSNPEKARLRLRDDYLREAAAALEIDRPWQRATALHEAARRFMRHEWLCWCDLDAPPAHASVVDHWLFLATKAAGGELPETARRMDQIVNV</sequence>
<keyword evidence="2" id="KW-1185">Reference proteome</keyword>
<evidence type="ECO:0000313" key="1">
    <source>
        <dbReference type="EMBL" id="MBL0420233.1"/>
    </source>
</evidence>
<dbReference type="Proteomes" id="UP000613011">
    <property type="component" value="Unassembled WGS sequence"/>
</dbReference>
<dbReference type="AlphaFoldDB" id="A0A937D5S9"/>
<dbReference type="EMBL" id="JAEQNA010000001">
    <property type="protein sequence ID" value="MBL0420233.1"/>
    <property type="molecule type" value="Genomic_DNA"/>
</dbReference>
<gene>
    <name evidence="1" type="ORF">JI739_07745</name>
</gene>
<comment type="caution">
    <text evidence="1">The sequence shown here is derived from an EMBL/GenBank/DDBJ whole genome shotgun (WGS) entry which is preliminary data.</text>
</comment>
<name>A0A937D5S9_9BURK</name>
<proteinExistence type="predicted"/>
<reference evidence="1" key="1">
    <citation type="submission" date="2021-01" db="EMBL/GenBank/DDBJ databases">
        <title>Ramlibacter sp. strain AW1 16S ribosomal RNA gene Genome sequencing and assembly.</title>
        <authorList>
            <person name="Kang M."/>
        </authorList>
    </citation>
    <scope>NUCLEOTIDE SEQUENCE</scope>
    <source>
        <strain evidence="1">AW1</strain>
    </source>
</reference>